<dbReference type="SUPFAM" id="SSF55681">
    <property type="entry name" value="Class II aaRS and biotin synthetases"/>
    <property type="match status" value="1"/>
</dbReference>
<keyword evidence="4 11" id="KW-0547">Nucleotide-binding</keyword>
<dbReference type="OrthoDB" id="341578at2759"/>
<dbReference type="Gene3D" id="3.10.110.10">
    <property type="entry name" value="Ubiquitin Conjugating Enzyme"/>
    <property type="match status" value="1"/>
</dbReference>
<dbReference type="InterPro" id="IPR008271">
    <property type="entry name" value="Ser/Thr_kinase_AS"/>
</dbReference>
<dbReference type="Pfam" id="PF00069">
    <property type="entry name" value="Pkinase"/>
    <property type="match status" value="3"/>
</dbReference>
<evidence type="ECO:0000313" key="17">
    <source>
        <dbReference type="Proteomes" id="UP000313359"/>
    </source>
</evidence>
<comment type="catalytic activity">
    <reaction evidence="9">
        <text>L-seryl-[protein] + ATP = O-phospho-L-seryl-[protein] + ADP + H(+)</text>
        <dbReference type="Rhea" id="RHEA:17989"/>
        <dbReference type="Rhea" id="RHEA-COMP:9863"/>
        <dbReference type="Rhea" id="RHEA-COMP:11604"/>
        <dbReference type="ChEBI" id="CHEBI:15378"/>
        <dbReference type="ChEBI" id="CHEBI:29999"/>
        <dbReference type="ChEBI" id="CHEBI:30616"/>
        <dbReference type="ChEBI" id="CHEBI:83421"/>
        <dbReference type="ChEBI" id="CHEBI:456216"/>
        <dbReference type="EC" id="2.7.11.1"/>
    </reaction>
</comment>
<dbReference type="PROSITE" id="PS50908">
    <property type="entry name" value="RWD"/>
    <property type="match status" value="1"/>
</dbReference>
<dbReference type="PANTHER" id="PTHR11042:SF136">
    <property type="entry name" value="EIF-2-ALPHA KINASE GCN2"/>
    <property type="match status" value="1"/>
</dbReference>
<dbReference type="Pfam" id="PF13393">
    <property type="entry name" value="tRNA-synt_His"/>
    <property type="match status" value="1"/>
</dbReference>
<feature type="domain" description="RWD" evidence="15">
    <location>
        <begin position="11"/>
        <end position="125"/>
    </location>
</feature>
<dbReference type="InterPro" id="IPR016255">
    <property type="entry name" value="Gcn2"/>
</dbReference>
<comment type="similarity">
    <text evidence="7">Belongs to the protein kinase superfamily. Ser/Thr protein kinase family. GCN2 subfamily.</text>
</comment>
<evidence type="ECO:0000256" key="8">
    <source>
        <dbReference type="ARBA" id="ARBA00047899"/>
    </source>
</evidence>
<dbReference type="EMBL" id="ML122287">
    <property type="protein sequence ID" value="RPD56495.1"/>
    <property type="molecule type" value="Genomic_DNA"/>
</dbReference>
<dbReference type="PIRSF" id="PIRSF000660">
    <property type="entry name" value="Ser/Thr_PK_GCN2"/>
    <property type="match status" value="1"/>
</dbReference>
<dbReference type="InterPro" id="IPR050339">
    <property type="entry name" value="CC_SR_Kinase"/>
</dbReference>
<feature type="compositionally biased region" description="Acidic residues" evidence="13">
    <location>
        <begin position="703"/>
        <end position="723"/>
    </location>
</feature>
<dbReference type="InterPro" id="IPR041715">
    <property type="entry name" value="HisRS-like_core"/>
</dbReference>
<feature type="binding site" evidence="11">
    <location>
        <position position="586"/>
    </location>
    <ligand>
        <name>ATP</name>
        <dbReference type="ChEBI" id="CHEBI:30616"/>
    </ligand>
</feature>
<evidence type="ECO:0000256" key="3">
    <source>
        <dbReference type="ARBA" id="ARBA00022679"/>
    </source>
</evidence>
<dbReference type="InterPro" id="IPR000719">
    <property type="entry name" value="Prot_kinase_dom"/>
</dbReference>
<evidence type="ECO:0000256" key="6">
    <source>
        <dbReference type="ARBA" id="ARBA00022840"/>
    </source>
</evidence>
<keyword evidence="3" id="KW-0808">Transferase</keyword>
<dbReference type="GO" id="GO:0004694">
    <property type="term" value="F:eukaryotic translation initiation factor 2alpha kinase activity"/>
    <property type="evidence" value="ECO:0007669"/>
    <property type="project" value="InterPro"/>
</dbReference>
<dbReference type="Gene3D" id="3.40.50.800">
    <property type="entry name" value="Anticodon-binding domain"/>
    <property type="match status" value="1"/>
</dbReference>
<dbReference type="InterPro" id="IPR016135">
    <property type="entry name" value="UBQ-conjugating_enzyme/RWD"/>
</dbReference>
<sequence>MDPNVEDLQQQEITAIKSIFDEDFIESPPPKAWKGAARLPEFTIRVTHPNPSHARKIYCHLNTKFPRTYPTGAPPIFTIQQPIVGLRPDEITKLSHAIHNEAQQLKGMEMVFQIVCFAKDWLDANVKPPAEVVGSLATEMNRRAVEEERAKKKREEEEAKEKERRDAEYAEKLNEQIREDALRQQVERERLQQARRRAMSDATEVPMTEDPTPIESFEREIKWRGHSFHKVRLFHPRQECLGTVYQADPVCDEPLTSLPMELLCITFVSHYYSMNQGLKKLKQVESELQRLASIRHPNLLSVLAAKLTTPSANTSPRLLILTEQRPSVTLHDVLEDTDHIREDRAQEYLTQILSALQALHHADIVHRGLNLRCIGLAPKEESSSTKIVKIFKVSYQTRLLDLHRSDPFGFNADPKTDEDNVPEGWMPPVESKLTYTKGRDIHSVGIVLLQMLLGRDVMERYPDPQTALHLASLPVSLSGKAALMVSPTKKSNVTCQSLLGDIASPRLVPVQNRTPTIPFTGPRTPMVNGFAVGSPETDYFRMPPPTARHASRWKEDWEELEILGRGGFGQVVKARNKIDNRIYAVKKIKLRDVGNDKIFREVSALSRLNHRFIVRYYTTWVETSDGLPTINLGSESEGSEKTDETDETDETNGLTSKPKRSSDDDGHFTTFDLKDLDRSMGGTSRHSTFPSIHFSRTSSQQNDDQDGSESSDDLFDVDEDDENPFALSVNPQGQGRPQDRPQGRPIPINGSGMFHRSSSPALKRTLYIQMEFVERQTLRERIAEGLEEDEAWRLFHQVLDALIHMSSLGILHRDIKLTNIFVDAKGDCKVGDFGLATESMDAIDPGDKVRESYGHQEITLGKYRKEVSFIHPVYASTDVGTTLYMAPEMQRRDKSESKKNKVTSAKADMYSLGIVFFEMNYYFKTDSERLRVLPELRLPTINFPPDWDAKRTRQRQIITWLLQHDPDRRPTALQLSQSALLPHRVEDEYVMGALRLIAKADSPHLPAVLSTLFSQPAKPVRTYLYDLEQELPEHALLNPLVIDHLQQLFHLHGAIDSETPLLMPVTNPVEDDRNRAVYLDRHGEVVTLPHNGLPPFARIAARAEYKRIKRYHISDIYRPKYVRCSSFPPGVPKADRNALSLAPGHPRVSKVAVFDIITPDLVNGPTAGAAEGIAIINSCLDIFGDLSQNYMIVISHSKILDTALERVPSELRAETIDMLTNTKSSKSQKRNNLKLKGVPRTVIDELEVLAETYDTVDEYVERLEKSSPLMRTLLDSYIKEIKSTLQFAQLSGVTRPIQIDPLLLGNRSSYLANGVCFMAARKTKRTDVLAVGGRYDHVIRRFTTPSAKPIPKVAMALQIYIEKITATLAPYQNRYLESQENLKEQKSFGYWCPRRCDVYVVSYQPGFLAERLEIAAMLWKHNISADVMYEAVFEDEETEEYLDLCKTEGILFLVHSKPRAGSIPVYKVKSVLRGTETEVPLPELLSYLQQHIAEQKRYDANLSGGQISIESSQIQAVPKEVVPSAETIVVLPNDLKKQRKGTKGLYSNKAYDSAAALKGALSTVRTIAVEVSTPVFDEMAKSSNWLSNDEALRTISAGLPTQHAGYAQQIRDAILRQKADGHRYVLLYGIRQDRIVLLTLG</sequence>
<dbReference type="CDD" id="cd23823">
    <property type="entry name" value="RWD_GCN2"/>
    <property type="match status" value="1"/>
</dbReference>
<dbReference type="SMART" id="SM00591">
    <property type="entry name" value="RWD"/>
    <property type="match status" value="1"/>
</dbReference>
<dbReference type="PROSITE" id="PS00108">
    <property type="entry name" value="PROTEIN_KINASE_ST"/>
    <property type="match status" value="1"/>
</dbReference>
<keyword evidence="6 11" id="KW-0067">ATP-binding</keyword>
<feature type="region of interest" description="Disordered" evidence="13">
    <location>
        <begin position="142"/>
        <end position="168"/>
    </location>
</feature>
<evidence type="ECO:0000256" key="13">
    <source>
        <dbReference type="SAM" id="MobiDB-lite"/>
    </source>
</evidence>
<evidence type="ECO:0000256" key="5">
    <source>
        <dbReference type="ARBA" id="ARBA00022777"/>
    </source>
</evidence>
<gene>
    <name evidence="16" type="ORF">L227DRAFT_553346</name>
</gene>
<dbReference type="Gene3D" id="3.30.930.10">
    <property type="entry name" value="Bira Bifunctional Protein, Domain 2"/>
    <property type="match status" value="1"/>
</dbReference>
<evidence type="ECO:0000259" key="14">
    <source>
        <dbReference type="PROSITE" id="PS50011"/>
    </source>
</evidence>
<evidence type="ECO:0000256" key="9">
    <source>
        <dbReference type="ARBA" id="ARBA00048679"/>
    </source>
</evidence>
<feature type="binding site" evidence="11">
    <location>
        <begin position="563"/>
        <end position="571"/>
    </location>
    <ligand>
        <name>ATP</name>
        <dbReference type="ChEBI" id="CHEBI:30616"/>
    </ligand>
</feature>
<dbReference type="InterPro" id="IPR045864">
    <property type="entry name" value="aa-tRNA-synth_II/BPL/LPL"/>
</dbReference>
<dbReference type="SUPFAM" id="SSF56112">
    <property type="entry name" value="Protein kinase-like (PK-like)"/>
    <property type="match status" value="2"/>
</dbReference>
<evidence type="ECO:0000256" key="10">
    <source>
        <dbReference type="PIRSR" id="PIRSR000660-1"/>
    </source>
</evidence>
<evidence type="ECO:0000256" key="12">
    <source>
        <dbReference type="PROSITE-ProRule" id="PRU10141"/>
    </source>
</evidence>
<dbReference type="InterPro" id="IPR017441">
    <property type="entry name" value="Protein_kinase_ATP_BS"/>
</dbReference>
<evidence type="ECO:0000256" key="4">
    <source>
        <dbReference type="ARBA" id="ARBA00022741"/>
    </source>
</evidence>
<dbReference type="InterPro" id="IPR011009">
    <property type="entry name" value="Kinase-like_dom_sf"/>
</dbReference>
<evidence type="ECO:0000256" key="7">
    <source>
        <dbReference type="ARBA" id="ARBA00037982"/>
    </source>
</evidence>
<dbReference type="GO" id="GO:0005524">
    <property type="term" value="F:ATP binding"/>
    <property type="evidence" value="ECO:0007669"/>
    <property type="project" value="UniProtKB-UniRule"/>
</dbReference>
<dbReference type="Gene3D" id="3.30.200.20">
    <property type="entry name" value="Phosphorylase Kinase, domain 1"/>
    <property type="match status" value="1"/>
</dbReference>
<feature type="active site" description="Proton acceptor" evidence="10">
    <location>
        <position position="814"/>
    </location>
</feature>
<organism evidence="16 17">
    <name type="scientific">Lentinus tigrinus ALCF2SS1-6</name>
    <dbReference type="NCBI Taxonomy" id="1328759"/>
    <lineage>
        <taxon>Eukaryota</taxon>
        <taxon>Fungi</taxon>
        <taxon>Dikarya</taxon>
        <taxon>Basidiomycota</taxon>
        <taxon>Agaricomycotina</taxon>
        <taxon>Agaricomycetes</taxon>
        <taxon>Polyporales</taxon>
        <taxon>Polyporaceae</taxon>
        <taxon>Lentinus</taxon>
    </lineage>
</organism>
<dbReference type="Proteomes" id="UP000313359">
    <property type="component" value="Unassembled WGS sequence"/>
</dbReference>
<protein>
    <recommendedName>
        <fullName evidence="1">non-specific serine/threonine protein kinase</fullName>
        <ecNumber evidence="1">2.7.11.1</ecNumber>
    </recommendedName>
</protein>
<dbReference type="Pfam" id="PF05773">
    <property type="entry name" value="RWD"/>
    <property type="match status" value="1"/>
</dbReference>
<dbReference type="EC" id="2.7.11.1" evidence="1"/>
<keyword evidence="17" id="KW-1185">Reference proteome</keyword>
<accession>A0A5C2RZI6</accession>
<feature type="compositionally biased region" description="Polar residues" evidence="13">
    <location>
        <begin position="681"/>
        <end position="702"/>
    </location>
</feature>
<dbReference type="InterPro" id="IPR006575">
    <property type="entry name" value="RWD_dom"/>
</dbReference>
<keyword evidence="5 16" id="KW-0418">Kinase</keyword>
<dbReference type="GO" id="GO:0005737">
    <property type="term" value="C:cytoplasm"/>
    <property type="evidence" value="ECO:0007669"/>
    <property type="project" value="TreeGrafter"/>
</dbReference>
<evidence type="ECO:0000256" key="11">
    <source>
        <dbReference type="PIRSR" id="PIRSR000660-2"/>
    </source>
</evidence>
<dbReference type="PROSITE" id="PS00107">
    <property type="entry name" value="PROTEIN_KINASE_ATP"/>
    <property type="match status" value="1"/>
</dbReference>
<proteinExistence type="inferred from homology"/>
<evidence type="ECO:0000256" key="2">
    <source>
        <dbReference type="ARBA" id="ARBA00022527"/>
    </source>
</evidence>
<dbReference type="SUPFAM" id="SSF54495">
    <property type="entry name" value="UBC-like"/>
    <property type="match status" value="1"/>
</dbReference>
<comment type="catalytic activity">
    <reaction evidence="8">
        <text>L-threonyl-[protein] + ATP = O-phospho-L-threonyl-[protein] + ADP + H(+)</text>
        <dbReference type="Rhea" id="RHEA:46608"/>
        <dbReference type="Rhea" id="RHEA-COMP:11060"/>
        <dbReference type="Rhea" id="RHEA-COMP:11605"/>
        <dbReference type="ChEBI" id="CHEBI:15378"/>
        <dbReference type="ChEBI" id="CHEBI:30013"/>
        <dbReference type="ChEBI" id="CHEBI:30616"/>
        <dbReference type="ChEBI" id="CHEBI:61977"/>
        <dbReference type="ChEBI" id="CHEBI:456216"/>
        <dbReference type="EC" id="2.7.11.1"/>
    </reaction>
</comment>
<feature type="region of interest" description="Disordered" evidence="13">
    <location>
        <begin position="627"/>
        <end position="757"/>
    </location>
</feature>
<dbReference type="PANTHER" id="PTHR11042">
    <property type="entry name" value="EUKARYOTIC TRANSLATION INITIATION FACTOR 2-ALPHA KINASE EIF2-ALPHA KINASE -RELATED"/>
    <property type="match status" value="1"/>
</dbReference>
<name>A0A5C2RZI6_9APHY</name>
<feature type="domain" description="Protein kinase" evidence="14">
    <location>
        <begin position="230"/>
        <end position="520"/>
    </location>
</feature>
<dbReference type="PROSITE" id="PS50011">
    <property type="entry name" value="PROTEIN_KINASE_DOM"/>
    <property type="match status" value="2"/>
</dbReference>
<dbReference type="Pfam" id="PF12745">
    <property type="entry name" value="HGTP_anticodon2"/>
    <property type="match status" value="1"/>
</dbReference>
<dbReference type="InterPro" id="IPR036621">
    <property type="entry name" value="Anticodon-bd_dom_sf"/>
</dbReference>
<evidence type="ECO:0000259" key="15">
    <source>
        <dbReference type="PROSITE" id="PS50908"/>
    </source>
</evidence>
<dbReference type="STRING" id="1328759.A0A5C2RZI6"/>
<keyword evidence="2" id="KW-0723">Serine/threonine-protein kinase</keyword>
<dbReference type="InterPro" id="IPR024435">
    <property type="entry name" value="HisRS-related_dom"/>
</dbReference>
<evidence type="ECO:0000313" key="16">
    <source>
        <dbReference type="EMBL" id="RPD56495.1"/>
    </source>
</evidence>
<dbReference type="GO" id="GO:0000077">
    <property type="term" value="P:DNA damage checkpoint signaling"/>
    <property type="evidence" value="ECO:0007669"/>
    <property type="project" value="InterPro"/>
</dbReference>
<feature type="binding site" evidence="12">
    <location>
        <position position="587"/>
    </location>
    <ligand>
        <name>ATP</name>
        <dbReference type="ChEBI" id="CHEBI:30616"/>
    </ligand>
</feature>
<dbReference type="GO" id="GO:0005634">
    <property type="term" value="C:nucleus"/>
    <property type="evidence" value="ECO:0007669"/>
    <property type="project" value="TreeGrafter"/>
</dbReference>
<feature type="compositionally biased region" description="Basic and acidic residues" evidence="13">
    <location>
        <begin position="660"/>
        <end position="678"/>
    </location>
</feature>
<reference evidence="16" key="1">
    <citation type="journal article" date="2018" name="Genome Biol. Evol.">
        <title>Genomics and development of Lentinus tigrinus, a white-rot wood-decaying mushroom with dimorphic fruiting bodies.</title>
        <authorList>
            <person name="Wu B."/>
            <person name="Xu Z."/>
            <person name="Knudson A."/>
            <person name="Carlson A."/>
            <person name="Chen N."/>
            <person name="Kovaka S."/>
            <person name="LaButti K."/>
            <person name="Lipzen A."/>
            <person name="Pennachio C."/>
            <person name="Riley R."/>
            <person name="Schakwitz W."/>
            <person name="Umezawa K."/>
            <person name="Ohm R.A."/>
            <person name="Grigoriev I.V."/>
            <person name="Nagy L.G."/>
            <person name="Gibbons J."/>
            <person name="Hibbett D."/>
        </authorList>
    </citation>
    <scope>NUCLEOTIDE SEQUENCE [LARGE SCALE GENOMIC DNA]</scope>
    <source>
        <strain evidence="16">ALCF2SS1-6</strain>
    </source>
</reference>
<evidence type="ECO:0000256" key="1">
    <source>
        <dbReference type="ARBA" id="ARBA00012513"/>
    </source>
</evidence>
<dbReference type="SMART" id="SM00220">
    <property type="entry name" value="S_TKc"/>
    <property type="match status" value="1"/>
</dbReference>
<dbReference type="Gene3D" id="1.10.510.10">
    <property type="entry name" value="Transferase(Phosphotransferase) domain 1"/>
    <property type="match status" value="2"/>
</dbReference>
<feature type="domain" description="Protein kinase" evidence="14">
    <location>
        <begin position="557"/>
        <end position="981"/>
    </location>
</feature>